<gene>
    <name evidence="1" type="ORF">JJB74_01225</name>
</gene>
<dbReference type="Proteomes" id="UP000622890">
    <property type="component" value="Unassembled WGS sequence"/>
</dbReference>
<name>A0A934W4V9_9BURK</name>
<dbReference type="RefSeq" id="WP_200589890.1">
    <property type="nucleotide sequence ID" value="NZ_JAEPBG010000001.1"/>
</dbReference>
<protein>
    <submittedName>
        <fullName evidence="1">CesT family type III secretion system chaperone</fullName>
    </submittedName>
</protein>
<evidence type="ECO:0000313" key="1">
    <source>
        <dbReference type="EMBL" id="MBK4733240.1"/>
    </source>
</evidence>
<dbReference type="AlphaFoldDB" id="A0A934W4V9"/>
<dbReference type="CDD" id="cd17020">
    <property type="entry name" value="T3SC_IA_ShcM-like"/>
    <property type="match status" value="1"/>
</dbReference>
<accession>A0A934W4V9</accession>
<comment type="caution">
    <text evidence="1">The sequence shown here is derived from an EMBL/GenBank/DDBJ whole genome shotgun (WGS) entry which is preliminary data.</text>
</comment>
<keyword evidence="2" id="KW-1185">Reference proteome</keyword>
<organism evidence="1 2">
    <name type="scientific">Noviherbaspirillum pedocola</name>
    <dbReference type="NCBI Taxonomy" id="2801341"/>
    <lineage>
        <taxon>Bacteria</taxon>
        <taxon>Pseudomonadati</taxon>
        <taxon>Pseudomonadota</taxon>
        <taxon>Betaproteobacteria</taxon>
        <taxon>Burkholderiales</taxon>
        <taxon>Oxalobacteraceae</taxon>
        <taxon>Noviherbaspirillum</taxon>
    </lineage>
</organism>
<dbReference type="EMBL" id="JAEPBG010000001">
    <property type="protein sequence ID" value="MBK4733240.1"/>
    <property type="molecule type" value="Genomic_DNA"/>
</dbReference>
<dbReference type="Gene3D" id="3.30.1460.10">
    <property type="match status" value="1"/>
</dbReference>
<evidence type="ECO:0000313" key="2">
    <source>
        <dbReference type="Proteomes" id="UP000622890"/>
    </source>
</evidence>
<dbReference type="SUPFAM" id="SSF69635">
    <property type="entry name" value="Type III secretory system chaperone-like"/>
    <property type="match status" value="1"/>
</dbReference>
<reference evidence="1" key="1">
    <citation type="submission" date="2021-01" db="EMBL/GenBank/DDBJ databases">
        <title>Genome sequence of strain Noviherbaspirillum sp. DKR-6.</title>
        <authorList>
            <person name="Chaudhary D.K."/>
        </authorList>
    </citation>
    <scope>NUCLEOTIDE SEQUENCE</scope>
    <source>
        <strain evidence="1">DKR-6</strain>
    </source>
</reference>
<proteinExistence type="predicted"/>
<sequence>MTQSYHWRRKFIEVVEEVFRDLGFEPPPMTHDPDTPLVMDLELEGITFEVLHHPKQHADHCLVEVNYGELTEDIAPDVLMRLLSENLGMARSFGDRYAANVKSNSILYCYAVPLEGAHGSELLASMRTAAARSKEWQSELASIVPRMSTSAASGLHSTLA</sequence>